<dbReference type="EMBL" id="JAPDMZ010000391">
    <property type="protein sequence ID" value="KAK0543180.1"/>
    <property type="molecule type" value="Genomic_DNA"/>
</dbReference>
<keyword evidence="2" id="KW-1185">Reference proteome</keyword>
<name>A0AAN6JV01_9BASI</name>
<comment type="caution">
    <text evidence="1">The sequence shown here is derived from an EMBL/GenBank/DDBJ whole genome shotgun (WGS) entry which is preliminary data.</text>
</comment>
<sequence>MNEPQQNPAPLDRMAEFYAARNNFLSAADHFRRMGTAYGLPIDLVGTLAHHGLLPKLFLEDVDVERLSGLLSDLNCHFREALDATGLGLGG</sequence>
<dbReference type="Proteomes" id="UP001176517">
    <property type="component" value="Unassembled WGS sequence"/>
</dbReference>
<proteinExistence type="predicted"/>
<gene>
    <name evidence="1" type="ORF">OC846_006505</name>
</gene>
<evidence type="ECO:0000313" key="2">
    <source>
        <dbReference type="Proteomes" id="UP001176517"/>
    </source>
</evidence>
<protein>
    <submittedName>
        <fullName evidence="1">Uncharacterized protein</fullName>
    </submittedName>
</protein>
<accession>A0AAN6JV01</accession>
<dbReference type="AlphaFoldDB" id="A0AAN6JV01"/>
<evidence type="ECO:0000313" key="1">
    <source>
        <dbReference type="EMBL" id="KAK0543180.1"/>
    </source>
</evidence>
<organism evidence="1 2">
    <name type="scientific">Tilletia horrida</name>
    <dbReference type="NCBI Taxonomy" id="155126"/>
    <lineage>
        <taxon>Eukaryota</taxon>
        <taxon>Fungi</taxon>
        <taxon>Dikarya</taxon>
        <taxon>Basidiomycota</taxon>
        <taxon>Ustilaginomycotina</taxon>
        <taxon>Exobasidiomycetes</taxon>
        <taxon>Tilletiales</taxon>
        <taxon>Tilletiaceae</taxon>
        <taxon>Tilletia</taxon>
    </lineage>
</organism>
<reference evidence="1" key="1">
    <citation type="journal article" date="2023" name="PhytoFront">
        <title>Draft Genome Resources of Seven Strains of Tilletia horrida, Causal Agent of Kernel Smut of Rice.</title>
        <authorList>
            <person name="Khanal S."/>
            <person name="Antony Babu S."/>
            <person name="Zhou X.G."/>
        </authorList>
    </citation>
    <scope>NUCLEOTIDE SEQUENCE</scope>
    <source>
        <strain evidence="1">TX6</strain>
    </source>
</reference>